<dbReference type="InterPro" id="IPR018357">
    <property type="entry name" value="Hexapep_transf_CS"/>
</dbReference>
<dbReference type="PANTHER" id="PTHR42811">
    <property type="entry name" value="SERINE ACETYLTRANSFERASE"/>
    <property type="match status" value="1"/>
</dbReference>
<keyword evidence="6" id="KW-1185">Reference proteome</keyword>
<dbReference type="Pfam" id="PF14602">
    <property type="entry name" value="Hexapep_2"/>
    <property type="match status" value="1"/>
</dbReference>
<protein>
    <submittedName>
        <fullName evidence="5">Serine O-acetyltransferase</fullName>
    </submittedName>
</protein>
<dbReference type="EMBL" id="JAQQXP010000001">
    <property type="protein sequence ID" value="MDC8829554.1"/>
    <property type="molecule type" value="Genomic_DNA"/>
</dbReference>
<dbReference type="InterPro" id="IPR001451">
    <property type="entry name" value="Hexapep"/>
</dbReference>
<dbReference type="PIRSF" id="PIRSF000441">
    <property type="entry name" value="CysE"/>
    <property type="match status" value="1"/>
</dbReference>
<keyword evidence="3" id="KW-0677">Repeat</keyword>
<accession>A0ABT5KZE0</accession>
<dbReference type="SUPFAM" id="SSF51161">
    <property type="entry name" value="Trimeric LpxA-like enzymes"/>
    <property type="match status" value="1"/>
</dbReference>
<comment type="caution">
    <text evidence="5">The sequence shown here is derived from an EMBL/GenBank/DDBJ whole genome shotgun (WGS) entry which is preliminary data.</text>
</comment>
<dbReference type="Gene3D" id="2.160.10.10">
    <property type="entry name" value="Hexapeptide repeat proteins"/>
    <property type="match status" value="1"/>
</dbReference>
<keyword evidence="2" id="KW-0808">Transferase</keyword>
<dbReference type="InterPro" id="IPR011004">
    <property type="entry name" value="Trimer_LpxA-like_sf"/>
</dbReference>
<dbReference type="RefSeq" id="WP_273637985.1">
    <property type="nucleotide sequence ID" value="NZ_JAQQXP010000001.1"/>
</dbReference>
<evidence type="ECO:0000256" key="4">
    <source>
        <dbReference type="ARBA" id="ARBA00023315"/>
    </source>
</evidence>
<evidence type="ECO:0000313" key="5">
    <source>
        <dbReference type="EMBL" id="MDC8829554.1"/>
    </source>
</evidence>
<proteinExistence type="inferred from homology"/>
<evidence type="ECO:0000313" key="6">
    <source>
        <dbReference type="Proteomes" id="UP001218788"/>
    </source>
</evidence>
<organism evidence="5 6">
    <name type="scientific">Alteromonas gilva</name>
    <dbReference type="NCBI Taxonomy" id="2987522"/>
    <lineage>
        <taxon>Bacteria</taxon>
        <taxon>Pseudomonadati</taxon>
        <taxon>Pseudomonadota</taxon>
        <taxon>Gammaproteobacteria</taxon>
        <taxon>Alteromonadales</taxon>
        <taxon>Alteromonadaceae</taxon>
        <taxon>Alteromonas/Salinimonas group</taxon>
        <taxon>Alteromonas</taxon>
    </lineage>
</organism>
<dbReference type="Pfam" id="PF00132">
    <property type="entry name" value="Hexapep"/>
    <property type="match status" value="1"/>
</dbReference>
<keyword evidence="4" id="KW-0012">Acyltransferase</keyword>
<dbReference type="InterPro" id="IPR005881">
    <property type="entry name" value="Ser_O-AcTrfase"/>
</dbReference>
<name>A0ABT5KZE0_9ALTE</name>
<sequence length="149" mass="15972">MKESDNNFDGGFYNAITFQKISRYFYLRKMKIIARLFNFLTHFLFSSTIPSSVEIGEGTYCSHRGIAVVIHKNSKIGKNCIIGTSVVLGGRHSENPGGPVIGDNVYIGTGAKILGPIKIGDNSNIGANSVVLKDVPANSTVVGIPGKVI</sequence>
<dbReference type="CDD" id="cd03354">
    <property type="entry name" value="LbH_SAT"/>
    <property type="match status" value="1"/>
</dbReference>
<dbReference type="InterPro" id="IPR045304">
    <property type="entry name" value="LbH_SAT"/>
</dbReference>
<reference evidence="5 6" key="1">
    <citation type="submission" date="2022-10" db="EMBL/GenBank/DDBJ databases">
        <title>Alteromonas sp. chi3 Genome sequencing.</title>
        <authorList>
            <person name="Park S."/>
        </authorList>
    </citation>
    <scope>NUCLEOTIDE SEQUENCE [LARGE SCALE GENOMIC DNA]</scope>
    <source>
        <strain evidence="6">chi3</strain>
    </source>
</reference>
<evidence type="ECO:0000256" key="2">
    <source>
        <dbReference type="ARBA" id="ARBA00022679"/>
    </source>
</evidence>
<dbReference type="Proteomes" id="UP001218788">
    <property type="component" value="Unassembled WGS sequence"/>
</dbReference>
<comment type="similarity">
    <text evidence="1">Belongs to the transferase hexapeptide repeat family.</text>
</comment>
<evidence type="ECO:0000256" key="1">
    <source>
        <dbReference type="ARBA" id="ARBA00007274"/>
    </source>
</evidence>
<evidence type="ECO:0000256" key="3">
    <source>
        <dbReference type="ARBA" id="ARBA00022737"/>
    </source>
</evidence>
<dbReference type="PROSITE" id="PS00101">
    <property type="entry name" value="HEXAPEP_TRANSFERASES"/>
    <property type="match status" value="1"/>
</dbReference>
<gene>
    <name evidence="5" type="ORF">OIK42_02150</name>
</gene>